<reference evidence="2 3" key="1">
    <citation type="submission" date="2019-03" db="EMBL/GenBank/DDBJ databases">
        <title>Genomic Encyclopedia of Type Strains, Phase IV (KMG-IV): sequencing the most valuable type-strain genomes for metagenomic binning, comparative biology and taxonomic classification.</title>
        <authorList>
            <person name="Goeker M."/>
        </authorList>
    </citation>
    <scope>NUCLEOTIDE SEQUENCE [LARGE SCALE GENOMIC DNA]</scope>
    <source>
        <strain evidence="2 3">DSM 100059</strain>
    </source>
</reference>
<dbReference type="RefSeq" id="WP_133991382.1">
    <property type="nucleotide sequence ID" value="NZ_SODV01000001.1"/>
</dbReference>
<feature type="chain" id="PRO_5020578687" description="Gliding motility-associated lipoprotein GldB" evidence="1">
    <location>
        <begin position="26"/>
        <end position="339"/>
    </location>
</feature>
<keyword evidence="3" id="KW-1185">Reference proteome</keyword>
<organism evidence="2 3">
    <name type="scientific">Dinghuibacter silviterrae</name>
    <dbReference type="NCBI Taxonomy" id="1539049"/>
    <lineage>
        <taxon>Bacteria</taxon>
        <taxon>Pseudomonadati</taxon>
        <taxon>Bacteroidota</taxon>
        <taxon>Chitinophagia</taxon>
        <taxon>Chitinophagales</taxon>
        <taxon>Chitinophagaceae</taxon>
        <taxon>Dinghuibacter</taxon>
    </lineage>
</organism>
<evidence type="ECO:0008006" key="4">
    <source>
        <dbReference type="Google" id="ProtNLM"/>
    </source>
</evidence>
<protein>
    <recommendedName>
        <fullName evidence="4">Gliding motility-associated lipoprotein GldB</fullName>
    </recommendedName>
</protein>
<gene>
    <name evidence="2" type="ORF">EDB95_1123</name>
</gene>
<evidence type="ECO:0000256" key="1">
    <source>
        <dbReference type="SAM" id="SignalP"/>
    </source>
</evidence>
<dbReference type="AlphaFoldDB" id="A0A4R8DQN1"/>
<dbReference type="EMBL" id="SODV01000001">
    <property type="protein sequence ID" value="TDX00106.1"/>
    <property type="molecule type" value="Genomic_DNA"/>
</dbReference>
<dbReference type="OrthoDB" id="976022at2"/>
<feature type="signal peptide" evidence="1">
    <location>
        <begin position="1"/>
        <end position="25"/>
    </location>
</feature>
<dbReference type="Pfam" id="PF25594">
    <property type="entry name" value="GldB_lipo"/>
    <property type="match status" value="1"/>
</dbReference>
<evidence type="ECO:0000313" key="3">
    <source>
        <dbReference type="Proteomes" id="UP000294498"/>
    </source>
</evidence>
<proteinExistence type="predicted"/>
<name>A0A4R8DQN1_9BACT</name>
<dbReference type="Proteomes" id="UP000294498">
    <property type="component" value="Unassembled WGS sequence"/>
</dbReference>
<dbReference type="InterPro" id="IPR019853">
    <property type="entry name" value="GldB-like"/>
</dbReference>
<sequence>MKRTLYCLLALATILSAGCHSGASAPDVSGIKVTVQIKRFDQDLFALDSNHLPQEWPSLVAKYPDFGPVFLRDVLGLQQAADSPAVVYAELRHFLSQNQVLKDSVFQKYARLDDIRTRLEQCFRYVKYYYPDYTVPAIIPFIGNFGGRELYTQDGLAIGLDFYMGSSFSYYQIPEVQEVYPDYVSRRFSPEYLPVNCMAAIVDDLYPAGNDTTNLLAQIIDRGRRLYLLDKFLPGVNDTLKIGYTGAQYAWCTQNEGLIWSFLVQQNVLYSLDPDVIKGYMGDAPSTQTMPAQSPGNIGSFVGWQIVRKYVSRKGDPGPKALMGVPVKDILAEAQYNPK</sequence>
<comment type="caution">
    <text evidence="2">The sequence shown here is derived from an EMBL/GenBank/DDBJ whole genome shotgun (WGS) entry which is preliminary data.</text>
</comment>
<accession>A0A4R8DQN1</accession>
<keyword evidence="1" id="KW-0732">Signal</keyword>
<evidence type="ECO:0000313" key="2">
    <source>
        <dbReference type="EMBL" id="TDX00106.1"/>
    </source>
</evidence>
<dbReference type="PROSITE" id="PS51257">
    <property type="entry name" value="PROKAR_LIPOPROTEIN"/>
    <property type="match status" value="1"/>
</dbReference>